<keyword evidence="8 14" id="KW-0378">Hydrolase</keyword>
<evidence type="ECO:0000256" key="14">
    <source>
        <dbReference type="PIRNR" id="PIRNR037488"/>
    </source>
</evidence>
<dbReference type="PRINTS" id="PR00449">
    <property type="entry name" value="RASTRNSFRMNG"/>
</dbReference>
<evidence type="ECO:0000259" key="16">
    <source>
        <dbReference type="PROSITE" id="PS51423"/>
    </source>
</evidence>
<dbReference type="EMBL" id="JASFZW010000012">
    <property type="protein sequence ID" value="KAK2076083.1"/>
    <property type="molecule type" value="Genomic_DNA"/>
</dbReference>
<dbReference type="SMART" id="SM00173">
    <property type="entry name" value="RAS"/>
    <property type="match status" value="1"/>
</dbReference>
<dbReference type="GO" id="GO:0007005">
    <property type="term" value="P:mitochondrion organization"/>
    <property type="evidence" value="ECO:0007669"/>
    <property type="project" value="InterPro"/>
</dbReference>
<dbReference type="InterPro" id="IPR001806">
    <property type="entry name" value="Small_GTPase"/>
</dbReference>
<evidence type="ECO:0000256" key="10">
    <source>
        <dbReference type="ARBA" id="ARBA00022989"/>
    </source>
</evidence>
<evidence type="ECO:0000313" key="17">
    <source>
        <dbReference type="EMBL" id="KAK2076083.1"/>
    </source>
</evidence>
<feature type="domain" description="Miro" evidence="16">
    <location>
        <begin position="5"/>
        <end position="172"/>
    </location>
</feature>
<sequence length="667" mass="70849">MEGHDATVRIAVVGDPGVGKTSLISAAASETFPDNPPPVLPPALLPADAIPDGVPVVITDTSSRPEDRGALEQSIREASVIVLCFAMDRPGTLARVSRHWMPEIKRITGPSSVPVLLVGCKADVRPADQSLQAAVLPIVHSNPSIETCMECSAKKLQYVGEVFYLALRAVVHPLAPLYDPQAQTLRPLCARALKRIFTLCDKDRDGVLSDAELNAFQVHCFNAPLQTEELVGVKEVVAARIDNGIRDGGLTMAGFVYLHALFVERGRLETTWAVLRRYGYNSDLVLSREALAAVPFAHAPDAVVELSEAGRAFFEGVFRRYDTDDDGVLSARELEELFSTAPGNPWDSPLYEGVLVETTKRGSMTLGGFLAKWAYTTAVEPEVVLAYALYLGLEDAAQAAPLFAHARPRRLDRRQDVAKRGLLRAFLFAAEGLDAVPLLEGLISQARAAHSLPSVPITAAVAAVQLPERAAAREEPEAAAAPAPASPASAMLLLRPLAEEQGSVLLGSPNARAELAVADVAAFAFDARSRESFAAAVQRMLAVASAAGDNLPCLLVATQDAGMDPDLATEIGETCSRLGIAPPLTFAGLSFPGRSLYQTLVAAAAGAELAIPDTPSLQATRRRRSMVRRALWCSAGGVVLTVAGYAAYKAYARTQTEVAPTSKPASS</sequence>
<reference evidence="17" key="1">
    <citation type="submission" date="2021-01" db="EMBL/GenBank/DDBJ databases">
        <authorList>
            <person name="Eckstrom K.M.E."/>
        </authorList>
    </citation>
    <scope>NUCLEOTIDE SEQUENCE</scope>
    <source>
        <strain evidence="17">UVCC 0001</strain>
    </source>
</reference>
<organism evidence="17 18">
    <name type="scientific">Prototheca wickerhamii</name>
    <dbReference type="NCBI Taxonomy" id="3111"/>
    <lineage>
        <taxon>Eukaryota</taxon>
        <taxon>Viridiplantae</taxon>
        <taxon>Chlorophyta</taxon>
        <taxon>core chlorophytes</taxon>
        <taxon>Trebouxiophyceae</taxon>
        <taxon>Chlorellales</taxon>
        <taxon>Chlorellaceae</taxon>
        <taxon>Prototheca</taxon>
    </lineage>
</organism>
<keyword evidence="3" id="KW-0812">Transmembrane</keyword>
<dbReference type="FunFam" id="1.10.238.10:FF:000011">
    <property type="entry name" value="Mitochondrial Rho GTPase"/>
    <property type="match status" value="1"/>
</dbReference>
<dbReference type="InterPro" id="IPR021181">
    <property type="entry name" value="Miro"/>
</dbReference>
<evidence type="ECO:0000256" key="2">
    <source>
        <dbReference type="ARBA" id="ARBA00007981"/>
    </source>
</evidence>
<dbReference type="InterPro" id="IPR002048">
    <property type="entry name" value="EF_hand_dom"/>
</dbReference>
<dbReference type="InterPro" id="IPR052266">
    <property type="entry name" value="Miro-EF-hand_domain"/>
</dbReference>
<evidence type="ECO:0000256" key="4">
    <source>
        <dbReference type="ARBA" id="ARBA00022723"/>
    </source>
</evidence>
<dbReference type="GO" id="GO:0005525">
    <property type="term" value="F:GTP binding"/>
    <property type="evidence" value="ECO:0007669"/>
    <property type="project" value="UniProtKB-KW"/>
</dbReference>
<dbReference type="AlphaFoldDB" id="A0AAD9MKB9"/>
<dbReference type="GO" id="GO:0005741">
    <property type="term" value="C:mitochondrial outer membrane"/>
    <property type="evidence" value="ECO:0007669"/>
    <property type="project" value="UniProtKB-SubCell"/>
</dbReference>
<keyword evidence="7 14" id="KW-1000">Mitochondrion outer membrane</keyword>
<dbReference type="PANTHER" id="PTHR46819:SF1">
    <property type="entry name" value="EF-HAND CALCIUM-BINDING DOMAIN-CONTAINING PROTEIN 7"/>
    <property type="match status" value="1"/>
</dbReference>
<keyword evidence="10" id="KW-1133">Transmembrane helix</keyword>
<dbReference type="InterPro" id="IPR011992">
    <property type="entry name" value="EF-hand-dom_pair"/>
</dbReference>
<keyword evidence="9 14" id="KW-0106">Calcium</keyword>
<accession>A0AAD9MKB9</accession>
<evidence type="ECO:0000256" key="7">
    <source>
        <dbReference type="ARBA" id="ARBA00022787"/>
    </source>
</evidence>
<name>A0AAD9MKB9_PROWI</name>
<evidence type="ECO:0000256" key="11">
    <source>
        <dbReference type="ARBA" id="ARBA00023128"/>
    </source>
</evidence>
<comment type="subcellular location">
    <subcellularLocation>
        <location evidence="1 14">Mitochondrion outer membrane</location>
        <topology evidence="1 14">Single-pass type IV membrane protein</topology>
    </subcellularLocation>
</comment>
<keyword evidence="12 14" id="KW-0342">GTP-binding</keyword>
<evidence type="ECO:0000256" key="12">
    <source>
        <dbReference type="ARBA" id="ARBA00023134"/>
    </source>
</evidence>
<dbReference type="Pfam" id="PF08355">
    <property type="entry name" value="EF_assoc_1"/>
    <property type="match status" value="1"/>
</dbReference>
<dbReference type="SUPFAM" id="SSF47473">
    <property type="entry name" value="EF-hand"/>
    <property type="match status" value="1"/>
</dbReference>
<keyword evidence="13 14" id="KW-0472">Membrane</keyword>
<evidence type="ECO:0000313" key="18">
    <source>
        <dbReference type="Proteomes" id="UP001255856"/>
    </source>
</evidence>
<evidence type="ECO:0000256" key="6">
    <source>
        <dbReference type="ARBA" id="ARBA00022741"/>
    </source>
</evidence>
<dbReference type="PIRSF" id="PIRSF037488">
    <property type="entry name" value="Mt_Rho_GTPase"/>
    <property type="match status" value="1"/>
</dbReference>
<dbReference type="SMART" id="SM00175">
    <property type="entry name" value="RAB"/>
    <property type="match status" value="1"/>
</dbReference>
<protein>
    <recommendedName>
        <fullName evidence="14">Mitochondrial Rho GTPase</fullName>
        <ecNumber evidence="14">3.6.5.-</ecNumber>
    </recommendedName>
</protein>
<dbReference type="InterPro" id="IPR013567">
    <property type="entry name" value="EF_hand_assoc_2"/>
</dbReference>
<dbReference type="PROSITE" id="PS00018">
    <property type="entry name" value="EF_HAND_1"/>
    <property type="match status" value="2"/>
</dbReference>
<keyword evidence="18" id="KW-1185">Reference proteome</keyword>
<gene>
    <name evidence="17" type="ORF">QBZ16_001419</name>
</gene>
<keyword evidence="6 14" id="KW-0547">Nucleotide-binding</keyword>
<dbReference type="SMART" id="SM00174">
    <property type="entry name" value="RHO"/>
    <property type="match status" value="1"/>
</dbReference>
<dbReference type="Gene3D" id="1.10.238.10">
    <property type="entry name" value="EF-hand"/>
    <property type="match status" value="2"/>
</dbReference>
<evidence type="ECO:0000256" key="9">
    <source>
        <dbReference type="ARBA" id="ARBA00022837"/>
    </source>
</evidence>
<evidence type="ECO:0000259" key="15">
    <source>
        <dbReference type="PROSITE" id="PS50222"/>
    </source>
</evidence>
<dbReference type="InterPro" id="IPR018247">
    <property type="entry name" value="EF_Hand_1_Ca_BS"/>
</dbReference>
<evidence type="ECO:0000256" key="1">
    <source>
        <dbReference type="ARBA" id="ARBA00004200"/>
    </source>
</evidence>
<evidence type="ECO:0000256" key="8">
    <source>
        <dbReference type="ARBA" id="ARBA00022801"/>
    </source>
</evidence>
<feature type="domain" description="EF-hand" evidence="15">
    <location>
        <begin position="309"/>
        <end position="344"/>
    </location>
</feature>
<dbReference type="Pfam" id="PF00071">
    <property type="entry name" value="Ras"/>
    <property type="match status" value="1"/>
</dbReference>
<dbReference type="Gene3D" id="3.40.50.300">
    <property type="entry name" value="P-loop containing nucleotide triphosphate hydrolases"/>
    <property type="match status" value="1"/>
</dbReference>
<evidence type="ECO:0000256" key="3">
    <source>
        <dbReference type="ARBA" id="ARBA00022692"/>
    </source>
</evidence>
<comment type="similarity">
    <text evidence="2 14">Belongs to the mitochondrial Rho GTPase family.</text>
</comment>
<dbReference type="InterPro" id="IPR027417">
    <property type="entry name" value="P-loop_NTPase"/>
</dbReference>
<keyword evidence="11 14" id="KW-0496">Mitochondrion</keyword>
<keyword evidence="4" id="KW-0479">Metal-binding</keyword>
<dbReference type="Pfam" id="PF08356">
    <property type="entry name" value="EF_assoc_2"/>
    <property type="match status" value="1"/>
</dbReference>
<dbReference type="InterPro" id="IPR020860">
    <property type="entry name" value="MIRO_dom"/>
</dbReference>
<dbReference type="PROSITE" id="PS50222">
    <property type="entry name" value="EF_HAND_2"/>
    <property type="match status" value="1"/>
</dbReference>
<dbReference type="Proteomes" id="UP001255856">
    <property type="component" value="Unassembled WGS sequence"/>
</dbReference>
<evidence type="ECO:0000256" key="13">
    <source>
        <dbReference type="ARBA" id="ARBA00023136"/>
    </source>
</evidence>
<evidence type="ECO:0000256" key="5">
    <source>
        <dbReference type="ARBA" id="ARBA00022737"/>
    </source>
</evidence>
<dbReference type="PANTHER" id="PTHR46819">
    <property type="entry name" value="EF-HAND CALCIUM-BINDING DOMAIN-CONTAINING PROTEIN 7"/>
    <property type="match status" value="1"/>
</dbReference>
<dbReference type="SMART" id="SM00054">
    <property type="entry name" value="EFh"/>
    <property type="match status" value="2"/>
</dbReference>
<dbReference type="InterPro" id="IPR013566">
    <property type="entry name" value="EF_hand_assoc_1"/>
</dbReference>
<dbReference type="GO" id="GO:0003924">
    <property type="term" value="F:GTPase activity"/>
    <property type="evidence" value="ECO:0007669"/>
    <property type="project" value="InterPro"/>
</dbReference>
<comment type="caution">
    <text evidence="17">The sequence shown here is derived from an EMBL/GenBank/DDBJ whole genome shotgun (WGS) entry which is preliminary data.</text>
</comment>
<dbReference type="EC" id="3.6.5.-" evidence="14"/>
<dbReference type="PROSITE" id="PS51423">
    <property type="entry name" value="MIRO"/>
    <property type="match status" value="1"/>
</dbReference>
<dbReference type="SUPFAM" id="SSF52540">
    <property type="entry name" value="P-loop containing nucleoside triphosphate hydrolases"/>
    <property type="match status" value="1"/>
</dbReference>
<dbReference type="GO" id="GO:0005509">
    <property type="term" value="F:calcium ion binding"/>
    <property type="evidence" value="ECO:0007669"/>
    <property type="project" value="InterPro"/>
</dbReference>
<keyword evidence="5" id="KW-0677">Repeat</keyword>
<dbReference type="Pfam" id="PF13202">
    <property type="entry name" value="EF-hand_5"/>
    <property type="match status" value="1"/>
</dbReference>
<proteinExistence type="inferred from homology"/>